<dbReference type="PROSITE" id="PS51125">
    <property type="entry name" value="NHL"/>
    <property type="match status" value="3"/>
</dbReference>
<dbReference type="CDD" id="cd14956">
    <property type="entry name" value="NHL_like_3"/>
    <property type="match status" value="1"/>
</dbReference>
<dbReference type="GO" id="GO:0008270">
    <property type="term" value="F:zinc ion binding"/>
    <property type="evidence" value="ECO:0007669"/>
    <property type="project" value="UniProtKB-KW"/>
</dbReference>
<dbReference type="Pfam" id="PF01436">
    <property type="entry name" value="NHL"/>
    <property type="match status" value="3"/>
</dbReference>
<feature type="repeat" description="NHL" evidence="2">
    <location>
        <begin position="290"/>
        <end position="333"/>
    </location>
</feature>
<dbReference type="PANTHER" id="PTHR24104:SF25">
    <property type="entry name" value="PROTEIN LIN-41"/>
    <property type="match status" value="1"/>
</dbReference>
<name>A0A518GAX5_9BACT</name>
<dbReference type="OrthoDB" id="9799230at2"/>
<dbReference type="InterPro" id="IPR011042">
    <property type="entry name" value="6-blade_b-propeller_TolB-like"/>
</dbReference>
<protein>
    <submittedName>
        <fullName evidence="4">NHL repeat protein</fullName>
    </submittedName>
</protein>
<dbReference type="KEGG" id="ahel:Q31a_40170"/>
<dbReference type="InterPro" id="IPR050952">
    <property type="entry name" value="TRIM-NHL_E3_ligases"/>
</dbReference>
<dbReference type="InterPro" id="IPR001258">
    <property type="entry name" value="NHL_repeat"/>
</dbReference>
<feature type="repeat" description="NHL" evidence="2">
    <location>
        <begin position="247"/>
        <end position="286"/>
    </location>
</feature>
<gene>
    <name evidence="4" type="ORF">Q31a_40170</name>
</gene>
<proteinExistence type="predicted"/>
<feature type="repeat" description="NHL" evidence="2">
    <location>
        <begin position="197"/>
        <end position="236"/>
    </location>
</feature>
<evidence type="ECO:0000256" key="3">
    <source>
        <dbReference type="SAM" id="SignalP"/>
    </source>
</evidence>
<dbReference type="PROSITE" id="PS51318">
    <property type="entry name" value="TAT"/>
    <property type="match status" value="1"/>
</dbReference>
<dbReference type="EMBL" id="CP036298">
    <property type="protein sequence ID" value="QDV25690.1"/>
    <property type="molecule type" value="Genomic_DNA"/>
</dbReference>
<reference evidence="4 5" key="1">
    <citation type="submission" date="2019-02" db="EMBL/GenBank/DDBJ databases">
        <title>Deep-cultivation of Planctomycetes and their phenomic and genomic characterization uncovers novel biology.</title>
        <authorList>
            <person name="Wiegand S."/>
            <person name="Jogler M."/>
            <person name="Boedeker C."/>
            <person name="Pinto D."/>
            <person name="Vollmers J."/>
            <person name="Rivas-Marin E."/>
            <person name="Kohn T."/>
            <person name="Peeters S.H."/>
            <person name="Heuer A."/>
            <person name="Rast P."/>
            <person name="Oberbeckmann S."/>
            <person name="Bunk B."/>
            <person name="Jeske O."/>
            <person name="Meyerdierks A."/>
            <person name="Storesund J.E."/>
            <person name="Kallscheuer N."/>
            <person name="Luecker S."/>
            <person name="Lage O.M."/>
            <person name="Pohl T."/>
            <person name="Merkel B.J."/>
            <person name="Hornburger P."/>
            <person name="Mueller R.-W."/>
            <person name="Bruemmer F."/>
            <person name="Labrenz M."/>
            <person name="Spormann A.M."/>
            <person name="Op den Camp H."/>
            <person name="Overmann J."/>
            <person name="Amann R."/>
            <person name="Jetten M.S.M."/>
            <person name="Mascher T."/>
            <person name="Medema M.H."/>
            <person name="Devos D.P."/>
            <person name="Kaster A.-K."/>
            <person name="Ovreas L."/>
            <person name="Rohde M."/>
            <person name="Galperin M.Y."/>
            <person name="Jogler C."/>
        </authorList>
    </citation>
    <scope>NUCLEOTIDE SEQUENCE [LARGE SCALE GENOMIC DNA]</scope>
    <source>
        <strain evidence="4 5">Q31a</strain>
    </source>
</reference>
<sequence length="333" mass="36364" precursor="true">MPLPFPLKIPLSAAISRRGFLSNSLASLPIALTASAALSGCVGSPSANRQASAIWGRRGLTDGRLMKPRAMAISGEDEVYIVDMTGRIQVFDAEGQFQRGWRTPLIAQGKPTGMSFAPDGTLLVADTHYFRMLAYSPSGQLDLSRTIGQEHGDGPGQFHFVTDVVQNADNHYFIGQYGQIDRIQEFDPAGEFVRTWGSQGSRPGEFSRPQCLVLDDQGLLWIADACNHRVQVFDVSGSPPELVACWGQPGNRPGQLQYPYELAFDSDGSLLIAEYGNHRIQRFSRSGESLEVWGSPGSGSGQLLSPWGLGLNSQHQLFVLDSLNHRVQRFDLG</sequence>
<dbReference type="PANTHER" id="PTHR24104">
    <property type="entry name" value="E3 UBIQUITIN-PROTEIN LIGASE NHLRC1-RELATED"/>
    <property type="match status" value="1"/>
</dbReference>
<dbReference type="SUPFAM" id="SSF63829">
    <property type="entry name" value="Calcium-dependent phosphotriesterase"/>
    <property type="match status" value="1"/>
</dbReference>
<keyword evidence="5" id="KW-1185">Reference proteome</keyword>
<keyword evidence="1" id="KW-0677">Repeat</keyword>
<evidence type="ECO:0000313" key="4">
    <source>
        <dbReference type="EMBL" id="QDV25690.1"/>
    </source>
</evidence>
<dbReference type="Gene3D" id="2.120.10.30">
    <property type="entry name" value="TolB, C-terminal domain"/>
    <property type="match status" value="3"/>
</dbReference>
<keyword evidence="3" id="KW-0732">Signal</keyword>
<dbReference type="RefSeq" id="WP_145081128.1">
    <property type="nucleotide sequence ID" value="NZ_CP036298.1"/>
</dbReference>
<feature type="chain" id="PRO_5021928447" evidence="3">
    <location>
        <begin position="37"/>
        <end position="333"/>
    </location>
</feature>
<accession>A0A518GAX5</accession>
<organism evidence="4 5">
    <name type="scientific">Aureliella helgolandensis</name>
    <dbReference type="NCBI Taxonomy" id="2527968"/>
    <lineage>
        <taxon>Bacteria</taxon>
        <taxon>Pseudomonadati</taxon>
        <taxon>Planctomycetota</taxon>
        <taxon>Planctomycetia</taxon>
        <taxon>Pirellulales</taxon>
        <taxon>Pirellulaceae</taxon>
        <taxon>Aureliella</taxon>
    </lineage>
</organism>
<dbReference type="InterPro" id="IPR006311">
    <property type="entry name" value="TAT_signal"/>
</dbReference>
<evidence type="ECO:0000313" key="5">
    <source>
        <dbReference type="Proteomes" id="UP000318017"/>
    </source>
</evidence>
<dbReference type="AlphaFoldDB" id="A0A518GAX5"/>
<evidence type="ECO:0000256" key="1">
    <source>
        <dbReference type="ARBA" id="ARBA00022737"/>
    </source>
</evidence>
<feature type="signal peptide" evidence="3">
    <location>
        <begin position="1"/>
        <end position="36"/>
    </location>
</feature>
<evidence type="ECO:0000256" key="2">
    <source>
        <dbReference type="PROSITE-ProRule" id="PRU00504"/>
    </source>
</evidence>
<dbReference type="Proteomes" id="UP000318017">
    <property type="component" value="Chromosome"/>
</dbReference>